<evidence type="ECO:0000313" key="3">
    <source>
        <dbReference type="Proteomes" id="UP000054248"/>
    </source>
</evidence>
<proteinExistence type="predicted"/>
<reference evidence="3" key="2">
    <citation type="submission" date="2015-01" db="EMBL/GenBank/DDBJ databases">
        <title>Evolutionary Origins and Diversification of the Mycorrhizal Mutualists.</title>
        <authorList>
            <consortium name="DOE Joint Genome Institute"/>
            <consortium name="Mycorrhizal Genomics Consortium"/>
            <person name="Kohler A."/>
            <person name="Kuo A."/>
            <person name="Nagy L.G."/>
            <person name="Floudas D."/>
            <person name="Copeland A."/>
            <person name="Barry K.W."/>
            <person name="Cichocki N."/>
            <person name="Veneault-Fourrey C."/>
            <person name="LaButti K."/>
            <person name="Lindquist E.A."/>
            <person name="Lipzen A."/>
            <person name="Lundell T."/>
            <person name="Morin E."/>
            <person name="Murat C."/>
            <person name="Riley R."/>
            <person name="Ohm R."/>
            <person name="Sun H."/>
            <person name="Tunlid A."/>
            <person name="Henrissat B."/>
            <person name="Grigoriev I.V."/>
            <person name="Hibbett D.S."/>
            <person name="Martin F."/>
        </authorList>
    </citation>
    <scope>NUCLEOTIDE SEQUENCE [LARGE SCALE GENOMIC DNA]</scope>
    <source>
        <strain evidence="3">MUT 4182</strain>
    </source>
</reference>
<organism evidence="2 3">
    <name type="scientific">Tulasnella calospora MUT 4182</name>
    <dbReference type="NCBI Taxonomy" id="1051891"/>
    <lineage>
        <taxon>Eukaryota</taxon>
        <taxon>Fungi</taxon>
        <taxon>Dikarya</taxon>
        <taxon>Basidiomycota</taxon>
        <taxon>Agaricomycotina</taxon>
        <taxon>Agaricomycetes</taxon>
        <taxon>Cantharellales</taxon>
        <taxon>Tulasnellaceae</taxon>
        <taxon>Tulasnella</taxon>
    </lineage>
</organism>
<dbReference type="AlphaFoldDB" id="A0A0C3L401"/>
<dbReference type="Proteomes" id="UP000054248">
    <property type="component" value="Unassembled WGS sequence"/>
</dbReference>
<protein>
    <submittedName>
        <fullName evidence="2">Uncharacterized protein</fullName>
    </submittedName>
</protein>
<evidence type="ECO:0000256" key="1">
    <source>
        <dbReference type="SAM" id="MobiDB-lite"/>
    </source>
</evidence>
<dbReference type="EMBL" id="KN822993">
    <property type="protein sequence ID" value="KIO28513.1"/>
    <property type="molecule type" value="Genomic_DNA"/>
</dbReference>
<accession>A0A0C3L401</accession>
<reference evidence="2 3" key="1">
    <citation type="submission" date="2014-04" db="EMBL/GenBank/DDBJ databases">
        <authorList>
            <consortium name="DOE Joint Genome Institute"/>
            <person name="Kuo A."/>
            <person name="Girlanda M."/>
            <person name="Perotto S."/>
            <person name="Kohler A."/>
            <person name="Nagy L.G."/>
            <person name="Floudas D."/>
            <person name="Copeland A."/>
            <person name="Barry K.W."/>
            <person name="Cichocki N."/>
            <person name="Veneault-Fourrey C."/>
            <person name="LaButti K."/>
            <person name="Lindquist E.A."/>
            <person name="Lipzen A."/>
            <person name="Lundell T."/>
            <person name="Morin E."/>
            <person name="Murat C."/>
            <person name="Sun H."/>
            <person name="Tunlid A."/>
            <person name="Henrissat B."/>
            <person name="Grigoriev I.V."/>
            <person name="Hibbett D.S."/>
            <person name="Martin F."/>
            <person name="Nordberg H.P."/>
            <person name="Cantor M.N."/>
            <person name="Hua S.X."/>
        </authorList>
    </citation>
    <scope>NUCLEOTIDE SEQUENCE [LARGE SCALE GENOMIC DNA]</scope>
    <source>
        <strain evidence="2 3">MUT 4182</strain>
    </source>
</reference>
<sequence>MRNRPPGLGFACEFAEPSPRAGNEGYRGDRVHAEGQATSIYSAPECGRQSSFWFPVMGEGDERDGRGLGCSRQDPRQLPCRLLRLVIAKPFGKTARATYKVVETSKVCIRSPTLFHKCKSYVLRLRAKGGDENPAATDDSPGLAGSPDPGRSFSASMSAVLLVDVRGEFCKPIKQPPGYTEPSVDGWAEVGCERRIGRGAASRGLFVDHRTEVETPPHAQYLHKRGAWLHKALAQKVSKRGSSSSANLWRNIVEGTPSLWCRISGREGLCAIRKALTMAKDAPLEITYWEKGSKTNPTAFFAQIDDRIAQVRSLDYFGHLQAILETPSATKLETLYLMVFCGQGWETDDFTLFGGKPASPALKNVRVQYIPVALGSLRPSGLRSLGLNNIPITSVEELLRILMESPALEDCSLNSLFLPGFTPEEHLQGVLRGMLTIEFEGVWVKPRQVEETLDWVFGHLGERLKDLPTSLVTGELDMHANLVLWLGTNLRVTNLELQTGVRFSQPRRMIPPLSRLVASMSNQWALPDPELVDANVLDEAGKWEILEMVEARHSFIRAQEDQGRRDVSLKHFKEIKLYGGGNCFSKEQAPNAEFLSAIEKVGRGAEIWWEGVKWVGSRA</sequence>
<name>A0A0C3L401_9AGAM</name>
<keyword evidence="3" id="KW-1185">Reference proteome</keyword>
<gene>
    <name evidence="2" type="ORF">M407DRAFT_230144</name>
</gene>
<dbReference type="OrthoDB" id="3063971at2759"/>
<feature type="region of interest" description="Disordered" evidence="1">
    <location>
        <begin position="131"/>
        <end position="150"/>
    </location>
</feature>
<evidence type="ECO:0000313" key="2">
    <source>
        <dbReference type="EMBL" id="KIO28513.1"/>
    </source>
</evidence>
<dbReference type="HOGENOM" id="CLU_441594_0_0_1"/>